<name>A0A1L7VYM9_FUSPR</name>
<keyword evidence="2" id="KW-1185">Reference proteome</keyword>
<gene>
    <name evidence="1" type="ORF">FPRO_15294</name>
</gene>
<dbReference type="Gene3D" id="2.80.10.50">
    <property type="match status" value="1"/>
</dbReference>
<dbReference type="InterPro" id="IPR035992">
    <property type="entry name" value="Ricin_B-like_lectins"/>
</dbReference>
<dbReference type="Proteomes" id="UP000183971">
    <property type="component" value="Unassembled WGS sequence"/>
</dbReference>
<reference evidence="2" key="1">
    <citation type="journal article" date="2016" name="Genome Biol. Evol.">
        <title>Comparative 'omics' of the Fusarium fujikuroi species complex highlights differences in genetic potential and metabolite synthesis.</title>
        <authorList>
            <person name="Niehaus E.-M."/>
            <person name="Muensterkoetter M."/>
            <person name="Proctor R.H."/>
            <person name="Brown D.W."/>
            <person name="Sharon A."/>
            <person name="Idan Y."/>
            <person name="Oren-Young L."/>
            <person name="Sieber C.M."/>
            <person name="Novak O."/>
            <person name="Pencik A."/>
            <person name="Tarkowska D."/>
            <person name="Hromadova K."/>
            <person name="Freeman S."/>
            <person name="Maymon M."/>
            <person name="Elazar M."/>
            <person name="Youssef S.A."/>
            <person name="El-Shabrawy E.S.M."/>
            <person name="Shalaby A.B.A."/>
            <person name="Houterman P."/>
            <person name="Brock N.L."/>
            <person name="Burkhardt I."/>
            <person name="Tsavkelova E.A."/>
            <person name="Dickschat J.S."/>
            <person name="Galuszka P."/>
            <person name="Gueldener U."/>
            <person name="Tudzynski B."/>
        </authorList>
    </citation>
    <scope>NUCLEOTIDE SEQUENCE [LARGE SCALE GENOMIC DNA]</scope>
    <source>
        <strain evidence="2">ET1</strain>
    </source>
</reference>
<proteinExistence type="predicted"/>
<protein>
    <submittedName>
        <fullName evidence="1">Uncharacterized protein</fullName>
    </submittedName>
</protein>
<dbReference type="EMBL" id="FJOF01000009">
    <property type="protein sequence ID" value="CZR45530.1"/>
    <property type="molecule type" value="Genomic_DNA"/>
</dbReference>
<dbReference type="RefSeq" id="XP_031086064.1">
    <property type="nucleotide sequence ID" value="XM_031220401.1"/>
</dbReference>
<accession>A0A1L7VYM9</accession>
<dbReference type="VEuPathDB" id="FungiDB:FPRO_15294"/>
<dbReference type="AlphaFoldDB" id="A0A1L7VYM9"/>
<evidence type="ECO:0000313" key="1">
    <source>
        <dbReference type="EMBL" id="CZR45530.1"/>
    </source>
</evidence>
<evidence type="ECO:0000313" key="2">
    <source>
        <dbReference type="Proteomes" id="UP000183971"/>
    </source>
</evidence>
<comment type="caution">
    <text evidence="1">The sequence shown here is derived from an EMBL/GenBank/DDBJ whole genome shotgun (WGS) entry which is preliminary data.</text>
</comment>
<sequence>MSNGNEQYVETDHGDEYDVKFHWYLEGADVKKPNDTVPVKFRSVLYPSLFLDLEVNNPVHETPFVSWKSHNGPTQQFYLYTL</sequence>
<dbReference type="GeneID" id="42060151"/>
<dbReference type="SUPFAM" id="SSF50370">
    <property type="entry name" value="Ricin B-like lectins"/>
    <property type="match status" value="1"/>
</dbReference>
<organism evidence="1 2">
    <name type="scientific">Fusarium proliferatum (strain ET1)</name>
    <name type="common">Orchid endophyte fungus</name>
    <dbReference type="NCBI Taxonomy" id="1227346"/>
    <lineage>
        <taxon>Eukaryota</taxon>
        <taxon>Fungi</taxon>
        <taxon>Dikarya</taxon>
        <taxon>Ascomycota</taxon>
        <taxon>Pezizomycotina</taxon>
        <taxon>Sordariomycetes</taxon>
        <taxon>Hypocreomycetidae</taxon>
        <taxon>Hypocreales</taxon>
        <taxon>Nectriaceae</taxon>
        <taxon>Fusarium</taxon>
        <taxon>Fusarium fujikuroi species complex</taxon>
    </lineage>
</organism>